<evidence type="ECO:0000313" key="3">
    <source>
        <dbReference type="Proteomes" id="UP000318483"/>
    </source>
</evidence>
<dbReference type="SUPFAM" id="SSF51658">
    <property type="entry name" value="Xylose isomerase-like"/>
    <property type="match status" value="1"/>
</dbReference>
<dbReference type="AlphaFoldDB" id="A0A5B8J843"/>
<dbReference type="InterPro" id="IPR050312">
    <property type="entry name" value="IolE/XylAMocC-like"/>
</dbReference>
<reference evidence="2 3" key="1">
    <citation type="submission" date="2019-07" db="EMBL/GenBank/DDBJ databases">
        <title>Litoreibacter alkalisoli sp. nov., isolated from saline-alkaline soil.</title>
        <authorList>
            <person name="Wang S."/>
            <person name="Xu L."/>
            <person name="Xing Y.-T."/>
            <person name="Sun J.-Q."/>
        </authorList>
    </citation>
    <scope>NUCLEOTIDE SEQUENCE [LARGE SCALE GENOMIC DNA]</scope>
    <source>
        <strain evidence="2 3">LN3S51</strain>
        <plasmid evidence="2 3">unnamed1</plasmid>
    </source>
</reference>
<geneLocation type="plasmid" evidence="2 3">
    <name>unnamed1</name>
</geneLocation>
<dbReference type="KEGG" id="lit:FPZ52_11995"/>
<dbReference type="PANTHER" id="PTHR12110">
    <property type="entry name" value="HYDROXYPYRUVATE ISOMERASE"/>
    <property type="match status" value="1"/>
</dbReference>
<name>A0A5B8J843_9RHOB</name>
<dbReference type="RefSeq" id="WP_146365848.1">
    <property type="nucleotide sequence ID" value="NZ_CP042262.1"/>
</dbReference>
<accession>A0A5B8J843</accession>
<keyword evidence="3" id="KW-1185">Reference proteome</keyword>
<proteinExistence type="predicted"/>
<keyword evidence="2" id="KW-0614">Plasmid</keyword>
<evidence type="ECO:0000313" key="2">
    <source>
        <dbReference type="EMBL" id="QDY70430.1"/>
    </source>
</evidence>
<dbReference type="InterPro" id="IPR036237">
    <property type="entry name" value="Xyl_isomerase-like_sf"/>
</dbReference>
<dbReference type="Pfam" id="PF01261">
    <property type="entry name" value="AP_endonuc_2"/>
    <property type="match status" value="1"/>
</dbReference>
<evidence type="ECO:0000259" key="1">
    <source>
        <dbReference type="Pfam" id="PF01261"/>
    </source>
</evidence>
<feature type="domain" description="Xylose isomerase-like TIM barrel" evidence="1">
    <location>
        <begin position="24"/>
        <end position="248"/>
    </location>
</feature>
<keyword evidence="2" id="KW-0413">Isomerase</keyword>
<dbReference type="InterPro" id="IPR013022">
    <property type="entry name" value="Xyl_isomerase-like_TIM-brl"/>
</dbReference>
<organism evidence="2 3">
    <name type="scientific">Qingshengfaniella alkalisoli</name>
    <dbReference type="NCBI Taxonomy" id="2599296"/>
    <lineage>
        <taxon>Bacteria</taxon>
        <taxon>Pseudomonadati</taxon>
        <taxon>Pseudomonadota</taxon>
        <taxon>Alphaproteobacteria</taxon>
        <taxon>Rhodobacterales</taxon>
        <taxon>Paracoccaceae</taxon>
        <taxon>Qingshengfaniella</taxon>
    </lineage>
</organism>
<dbReference type="EMBL" id="CP042262">
    <property type="protein sequence ID" value="QDY70430.1"/>
    <property type="molecule type" value="Genomic_DNA"/>
</dbReference>
<protein>
    <submittedName>
        <fullName evidence="2">Sugar phosphate isomerase/epimerase</fullName>
    </submittedName>
</protein>
<dbReference type="Gene3D" id="3.20.20.150">
    <property type="entry name" value="Divalent-metal-dependent TIM barrel enzymes"/>
    <property type="match status" value="1"/>
</dbReference>
<dbReference type="GO" id="GO:0016853">
    <property type="term" value="F:isomerase activity"/>
    <property type="evidence" value="ECO:0007669"/>
    <property type="project" value="UniProtKB-KW"/>
</dbReference>
<dbReference type="Proteomes" id="UP000318483">
    <property type="component" value="Plasmid unnamed1"/>
</dbReference>
<sequence>MSYKISYQLYSSRNFPPLKDQLSVLKAMGYDGVEPWLPAYEEGAETLRQQIDDAGLACYGFHMPLDGLVNEPAKYVEIAQALGATYMIPPFVPAEQRQDTTEFWQRIGEQLATGADYVSKHGLKVVWHNHDFEYAALPDGTRPIEHILGQSDDVLFEIDCGWITRAGADPVAELERYADRIAAIQPKDTAPPGTEKDDGWAPTGDGIIDWPRLAPLFKETSAHHIVTEHDNPSDWKEFAQRSITYLKSLGL</sequence>
<dbReference type="PANTHER" id="PTHR12110:SF41">
    <property type="entry name" value="INOSOSE DEHYDRATASE"/>
    <property type="match status" value="1"/>
</dbReference>
<gene>
    <name evidence="2" type="ORF">FPZ52_11995</name>
</gene>
<dbReference type="OrthoDB" id="9798407at2"/>